<dbReference type="Proteomes" id="UP001596496">
    <property type="component" value="Unassembled WGS sequence"/>
</dbReference>
<feature type="transmembrane region" description="Helical" evidence="1">
    <location>
        <begin position="64"/>
        <end position="81"/>
    </location>
</feature>
<name>A0ABW2P7L1_9ACTN</name>
<organism evidence="2 3">
    <name type="scientific">Sphaerisporangium rhizosphaerae</name>
    <dbReference type="NCBI Taxonomy" id="2269375"/>
    <lineage>
        <taxon>Bacteria</taxon>
        <taxon>Bacillati</taxon>
        <taxon>Actinomycetota</taxon>
        <taxon>Actinomycetes</taxon>
        <taxon>Streptosporangiales</taxon>
        <taxon>Streptosporangiaceae</taxon>
        <taxon>Sphaerisporangium</taxon>
    </lineage>
</organism>
<evidence type="ECO:0000313" key="3">
    <source>
        <dbReference type="Proteomes" id="UP001596496"/>
    </source>
</evidence>
<keyword evidence="1" id="KW-0472">Membrane</keyword>
<proteinExistence type="predicted"/>
<evidence type="ECO:0000313" key="2">
    <source>
        <dbReference type="EMBL" id="MFC7385359.1"/>
    </source>
</evidence>
<protein>
    <submittedName>
        <fullName evidence="2">Uncharacterized protein</fullName>
    </submittedName>
</protein>
<gene>
    <name evidence="2" type="ORF">ACFQSB_24345</name>
</gene>
<comment type="caution">
    <text evidence="2">The sequence shown here is derived from an EMBL/GenBank/DDBJ whole genome shotgun (WGS) entry which is preliminary data.</text>
</comment>
<dbReference type="RefSeq" id="WP_380829302.1">
    <property type="nucleotide sequence ID" value="NZ_JBHTCG010000018.1"/>
</dbReference>
<evidence type="ECO:0000256" key="1">
    <source>
        <dbReference type="SAM" id="Phobius"/>
    </source>
</evidence>
<accession>A0ABW2P7L1</accession>
<sequence length="98" mass="10070">MTLLTSVVAAVAGNGFEILELGGLALAVAVAGSSRGAARVAAPMLDAESAGGGRLRPGRQGTPMLAVTTCSVVVTSAIVVLDQDLEDRWRRHRAECRP</sequence>
<dbReference type="EMBL" id="JBHTCG010000018">
    <property type="protein sequence ID" value="MFC7385359.1"/>
    <property type="molecule type" value="Genomic_DNA"/>
</dbReference>
<keyword evidence="3" id="KW-1185">Reference proteome</keyword>
<keyword evidence="1" id="KW-0812">Transmembrane</keyword>
<reference evidence="3" key="1">
    <citation type="journal article" date="2019" name="Int. J. Syst. Evol. Microbiol.">
        <title>The Global Catalogue of Microorganisms (GCM) 10K type strain sequencing project: providing services to taxonomists for standard genome sequencing and annotation.</title>
        <authorList>
            <consortium name="The Broad Institute Genomics Platform"/>
            <consortium name="The Broad Institute Genome Sequencing Center for Infectious Disease"/>
            <person name="Wu L."/>
            <person name="Ma J."/>
        </authorList>
    </citation>
    <scope>NUCLEOTIDE SEQUENCE [LARGE SCALE GENOMIC DNA]</scope>
    <source>
        <strain evidence="3">CECT 7649</strain>
    </source>
</reference>
<keyword evidence="1" id="KW-1133">Transmembrane helix</keyword>